<dbReference type="SMART" id="SM00382">
    <property type="entry name" value="AAA"/>
    <property type="match status" value="1"/>
</dbReference>
<reference evidence="3" key="1">
    <citation type="submission" date="2019-02" db="EMBL/GenBank/DDBJ databases">
        <authorList>
            <person name="Gruber-Vodicka R. H."/>
            <person name="Seah K. B. B."/>
        </authorList>
    </citation>
    <scope>NUCLEOTIDE SEQUENCE</scope>
    <source>
        <strain evidence="3">BECK_BZ106</strain>
    </source>
</reference>
<dbReference type="Gene3D" id="3.40.50.300">
    <property type="entry name" value="P-loop containing nucleotide triphosphate hydrolases"/>
    <property type="match status" value="1"/>
</dbReference>
<name>A0A450T1M1_9GAMM</name>
<proteinExistence type="predicted"/>
<protein>
    <submittedName>
        <fullName evidence="3">AAA ATPase domain-containing protein</fullName>
    </submittedName>
</protein>
<accession>A0A450T1M1</accession>
<dbReference type="InterPro" id="IPR003593">
    <property type="entry name" value="AAA+_ATPase"/>
</dbReference>
<dbReference type="InterPro" id="IPR027417">
    <property type="entry name" value="P-loop_NTPase"/>
</dbReference>
<sequence length="407" mass="46786">MTPTLDSPFAKIANHFEPRALEGEALKEFFVGDFFEPFMQALISAIHTSGSYQKLLLIGHRGCGKTTLLNKVAEELRTRYHLVYFSAGEVLNMMDVETVDILLATYGKVIESVTDESQEKKLLSRFKELIDHGKNKFQLDKKIDINAFFFRFTVESENRTTTREALWHRMDELQNSLSKACADVREETKKEVLIIIDNLDKLEDAMAQNVFLKGSRLLTLPRAKVLFTMPLPTFYNPGFIGVSDVDYQPVFIPLIALSDRDGNPRPDNLDEMEQVVLRRIDDKLVDKAALQAMILASGGLLRDLIKFMHMACTRAIVKGKMEGRESIIDRDIAALVIRDLVNQYTRVFDFPRYRDSITHIRNDKDKERVAHEDMSFFLNSLFALEYGHPDRIWYDLHPCLARALDKQ</sequence>
<keyword evidence="1" id="KW-0175">Coiled coil</keyword>
<evidence type="ECO:0000256" key="1">
    <source>
        <dbReference type="SAM" id="Coils"/>
    </source>
</evidence>
<evidence type="ECO:0000259" key="2">
    <source>
        <dbReference type="SMART" id="SM00382"/>
    </source>
</evidence>
<dbReference type="AlphaFoldDB" id="A0A450T1M1"/>
<gene>
    <name evidence="3" type="ORF">BECKFW1821B_GA0114236_105614</name>
</gene>
<dbReference type="InterPro" id="IPR011646">
    <property type="entry name" value="KAP_P-loop"/>
</dbReference>
<dbReference type="SUPFAM" id="SSF52540">
    <property type="entry name" value="P-loop containing nucleoside triphosphate hydrolases"/>
    <property type="match status" value="1"/>
</dbReference>
<dbReference type="EMBL" id="CAADFD010000056">
    <property type="protein sequence ID" value="VFJ60404.1"/>
    <property type="molecule type" value="Genomic_DNA"/>
</dbReference>
<evidence type="ECO:0000313" key="3">
    <source>
        <dbReference type="EMBL" id="VFJ60404.1"/>
    </source>
</evidence>
<dbReference type="Pfam" id="PF07693">
    <property type="entry name" value="KAP_NTPase"/>
    <property type="match status" value="1"/>
</dbReference>
<feature type="domain" description="AAA+ ATPase" evidence="2">
    <location>
        <begin position="51"/>
        <end position="290"/>
    </location>
</feature>
<feature type="coiled-coil region" evidence="1">
    <location>
        <begin position="170"/>
        <end position="205"/>
    </location>
</feature>
<organism evidence="3">
    <name type="scientific">Candidatus Kentrum sp. FW</name>
    <dbReference type="NCBI Taxonomy" id="2126338"/>
    <lineage>
        <taxon>Bacteria</taxon>
        <taxon>Pseudomonadati</taxon>
        <taxon>Pseudomonadota</taxon>
        <taxon>Gammaproteobacteria</taxon>
        <taxon>Candidatus Kentrum</taxon>
    </lineage>
</organism>